<dbReference type="PANTHER" id="PTHR45947">
    <property type="entry name" value="SULFOQUINOVOSYL TRANSFERASE SQD2"/>
    <property type="match status" value="1"/>
</dbReference>
<feature type="region of interest" description="Disordered" evidence="1">
    <location>
        <begin position="1"/>
        <end position="21"/>
    </location>
</feature>
<keyword evidence="5" id="KW-1185">Reference proteome</keyword>
<protein>
    <submittedName>
        <fullName evidence="4">Uncharacterized protein</fullName>
    </submittedName>
</protein>
<evidence type="ECO:0000313" key="4">
    <source>
        <dbReference type="EMBL" id="GAA5507355.1"/>
    </source>
</evidence>
<sequence>MSTTELSRLATETGSSSDGSRPRICILTQYFPPEMGAPQARLSELGERLIDLGWDVEALTALPNYPTGKVFEGFDPRQPHVHQVGRIRTVRVPLYTAKQGFSKRIRCYFSFVRGAKRFGPKLCQRPDLLFVESPPLFISYAAKYLAKRWKCPFVFNVSDLWPESAIRMGVVKPGLATKMAERLELSTYRRATAITGQSDEIIASVRVRCPEVRTQVITNGVDPSRFGPEHADDDARQLLGPEPGPIFIFAGLLGLAQGLNQILDLAKSLDASTPGRFVLVGDGPAREDLEKRIERESIDRVKIVPAQPRERIPALLASADVAIISLGMTIPGAVPSKIYEAMASSLPILLIADGEPAKRIKNANCGIAVSPSDTQNLLPTFKKLACDAELRRQYGEQGRAAAETTYNRDHIAAMLDRVLRDVLPASRDA</sequence>
<evidence type="ECO:0000259" key="3">
    <source>
        <dbReference type="Pfam" id="PF13579"/>
    </source>
</evidence>
<gene>
    <name evidence="4" type="ORF">Rcae01_02810</name>
</gene>
<dbReference type="RefSeq" id="WP_345684225.1">
    <property type="nucleotide sequence ID" value="NZ_BAABRO010000005.1"/>
</dbReference>
<dbReference type="Pfam" id="PF00534">
    <property type="entry name" value="Glycos_transf_1"/>
    <property type="match status" value="1"/>
</dbReference>
<comment type="caution">
    <text evidence="4">The sequence shown here is derived from an EMBL/GenBank/DDBJ whole genome shotgun (WGS) entry which is preliminary data.</text>
</comment>
<dbReference type="InterPro" id="IPR028098">
    <property type="entry name" value="Glyco_trans_4-like_N"/>
</dbReference>
<dbReference type="Proteomes" id="UP001416858">
    <property type="component" value="Unassembled WGS sequence"/>
</dbReference>
<dbReference type="InterPro" id="IPR050194">
    <property type="entry name" value="Glycosyltransferase_grp1"/>
</dbReference>
<proteinExistence type="predicted"/>
<dbReference type="CDD" id="cd03794">
    <property type="entry name" value="GT4_WbuB-like"/>
    <property type="match status" value="1"/>
</dbReference>
<evidence type="ECO:0000256" key="1">
    <source>
        <dbReference type="SAM" id="MobiDB-lite"/>
    </source>
</evidence>
<evidence type="ECO:0000313" key="5">
    <source>
        <dbReference type="Proteomes" id="UP001416858"/>
    </source>
</evidence>
<dbReference type="PANTHER" id="PTHR45947:SF3">
    <property type="entry name" value="SULFOQUINOVOSYL TRANSFERASE SQD2"/>
    <property type="match status" value="1"/>
</dbReference>
<feature type="domain" description="Glycosyltransferase subfamily 4-like N-terminal" evidence="3">
    <location>
        <begin position="37"/>
        <end position="220"/>
    </location>
</feature>
<dbReference type="InterPro" id="IPR001296">
    <property type="entry name" value="Glyco_trans_1"/>
</dbReference>
<dbReference type="SUPFAM" id="SSF53756">
    <property type="entry name" value="UDP-Glycosyltransferase/glycogen phosphorylase"/>
    <property type="match status" value="1"/>
</dbReference>
<dbReference type="Gene3D" id="3.40.50.2000">
    <property type="entry name" value="Glycogen Phosphorylase B"/>
    <property type="match status" value="2"/>
</dbReference>
<feature type="domain" description="Glycosyl transferase family 1" evidence="2">
    <location>
        <begin position="235"/>
        <end position="399"/>
    </location>
</feature>
<organism evidence="4 5">
    <name type="scientific">Novipirellula caenicola</name>
    <dbReference type="NCBI Taxonomy" id="1536901"/>
    <lineage>
        <taxon>Bacteria</taxon>
        <taxon>Pseudomonadati</taxon>
        <taxon>Planctomycetota</taxon>
        <taxon>Planctomycetia</taxon>
        <taxon>Pirellulales</taxon>
        <taxon>Pirellulaceae</taxon>
        <taxon>Novipirellula</taxon>
    </lineage>
</organism>
<dbReference type="Pfam" id="PF13579">
    <property type="entry name" value="Glyco_trans_4_4"/>
    <property type="match status" value="1"/>
</dbReference>
<name>A0ABP9VRV7_9BACT</name>
<feature type="compositionally biased region" description="Polar residues" evidence="1">
    <location>
        <begin position="1"/>
        <end position="19"/>
    </location>
</feature>
<accession>A0ABP9VRV7</accession>
<evidence type="ECO:0000259" key="2">
    <source>
        <dbReference type="Pfam" id="PF00534"/>
    </source>
</evidence>
<dbReference type="EMBL" id="BAABRO010000005">
    <property type="protein sequence ID" value="GAA5507355.1"/>
    <property type="molecule type" value="Genomic_DNA"/>
</dbReference>
<reference evidence="4 5" key="1">
    <citation type="submission" date="2024-02" db="EMBL/GenBank/DDBJ databases">
        <title>Rhodopirellula caenicola NBRC 110016.</title>
        <authorList>
            <person name="Ichikawa N."/>
            <person name="Katano-Makiyama Y."/>
            <person name="Hidaka K."/>
        </authorList>
    </citation>
    <scope>NUCLEOTIDE SEQUENCE [LARGE SCALE GENOMIC DNA]</scope>
    <source>
        <strain evidence="4 5">NBRC 110016</strain>
    </source>
</reference>